<dbReference type="Gene3D" id="3.40.50.1820">
    <property type="entry name" value="alpha/beta hydrolase"/>
    <property type="match status" value="1"/>
</dbReference>
<name>A0A370TMA5_9HELO</name>
<feature type="transmembrane region" description="Helical" evidence="2">
    <location>
        <begin position="207"/>
        <end position="233"/>
    </location>
</feature>
<feature type="region of interest" description="Disordered" evidence="1">
    <location>
        <begin position="1"/>
        <end position="51"/>
    </location>
</feature>
<keyword evidence="2" id="KW-1133">Transmembrane helix</keyword>
<keyword evidence="4" id="KW-1185">Reference proteome</keyword>
<keyword evidence="2" id="KW-0812">Transmembrane</keyword>
<evidence type="ECO:0000313" key="4">
    <source>
        <dbReference type="Proteomes" id="UP000254866"/>
    </source>
</evidence>
<dbReference type="STRING" id="2656787.A0A370TMA5"/>
<feature type="transmembrane region" description="Helical" evidence="2">
    <location>
        <begin position="103"/>
        <end position="123"/>
    </location>
</feature>
<organism evidence="3 4">
    <name type="scientific">Venustampulla echinocandica</name>
    <dbReference type="NCBI Taxonomy" id="2656787"/>
    <lineage>
        <taxon>Eukaryota</taxon>
        <taxon>Fungi</taxon>
        <taxon>Dikarya</taxon>
        <taxon>Ascomycota</taxon>
        <taxon>Pezizomycotina</taxon>
        <taxon>Leotiomycetes</taxon>
        <taxon>Helotiales</taxon>
        <taxon>Pleuroascaceae</taxon>
        <taxon>Venustampulla</taxon>
    </lineage>
</organism>
<dbReference type="Pfam" id="PF10329">
    <property type="entry name" value="DUF2417"/>
    <property type="match status" value="1"/>
</dbReference>
<dbReference type="RefSeq" id="XP_031869312.1">
    <property type="nucleotide sequence ID" value="XM_032014631.1"/>
</dbReference>
<evidence type="ECO:0000313" key="3">
    <source>
        <dbReference type="EMBL" id="RDL36656.1"/>
    </source>
</evidence>
<dbReference type="AlphaFoldDB" id="A0A370TMA5"/>
<keyword evidence="2" id="KW-0472">Membrane</keyword>
<protein>
    <recommendedName>
        <fullName evidence="5">Mitochondrial integral membrane protein</fullName>
    </recommendedName>
</protein>
<dbReference type="Proteomes" id="UP000254866">
    <property type="component" value="Unassembled WGS sequence"/>
</dbReference>
<evidence type="ECO:0000256" key="1">
    <source>
        <dbReference type="SAM" id="MobiDB-lite"/>
    </source>
</evidence>
<dbReference type="OrthoDB" id="164921at2759"/>
<feature type="transmembrane region" description="Helical" evidence="2">
    <location>
        <begin position="69"/>
        <end position="91"/>
    </location>
</feature>
<sequence>MVSLWGTKDPDDRSEGAPHDTGDSSRHAAQTPDETTRLLPPPSTQEGYLSPDDPAVSPYNLWSVRVVRYFTVLFAAITFLWWTLLLVSIFVSPPGMNTRGSGFFDFSYSTLTLGLLLIDLLFFSAPSKAARVTCLVIATVLLIDTIIILAVSRLRAEEGGVGIASVVWAFLIALWSAFADKLVLYGKHEEEVRLTGREENRRTLREWLSVAISTIILAVCCVVAVLLSATLILRARDASLPPPGEHYYVDGDKYQIHLFCEGNSTNSHEKKVPTVLFEAGYRPFAGSMQQIATTALVTGSISRYCYSDRPGIGWSDNAPSPFSVGMAADALSEALAQAGEEGPFVLASAGVGSLYSRVFSSRHGPSIKGLLVIDPLHEDIFYRRSSSKRSFLLWAWGTISLLGLDRNFGALFRGRTREDRVFGRSSYQNGKFIKAKLQESLVANSLTKSEVSSARNIQLEKTPLVVISSGIRIRKDAEWQTKQRDLTGLTDNLISWDIVDEAPSEVWMVPRGLEMIRRRLKELVNRED</sequence>
<gene>
    <name evidence="3" type="ORF">BP5553_06008</name>
</gene>
<evidence type="ECO:0008006" key="5">
    <source>
        <dbReference type="Google" id="ProtNLM"/>
    </source>
</evidence>
<dbReference type="InterPro" id="IPR019431">
    <property type="entry name" value="DUF2417"/>
</dbReference>
<dbReference type="GeneID" id="43598857"/>
<feature type="transmembrane region" description="Helical" evidence="2">
    <location>
        <begin position="159"/>
        <end position="178"/>
    </location>
</feature>
<reference evidence="3 4" key="1">
    <citation type="journal article" date="2018" name="IMA Fungus">
        <title>IMA Genome-F 9: Draft genome sequence of Annulohypoxylon stygium, Aspergillus mulundensis, Berkeleyomyces basicola (syn. Thielaviopsis basicola), Ceratocystis smalleyi, two Cercospora beticola strains, Coleophoma cylindrospora, Fusarium fracticaudum, Phialophora cf. hyalina, and Morchella septimelata.</title>
        <authorList>
            <person name="Wingfield B.D."/>
            <person name="Bills G.F."/>
            <person name="Dong Y."/>
            <person name="Huang W."/>
            <person name="Nel W.J."/>
            <person name="Swalarsk-Parry B.S."/>
            <person name="Vaghefi N."/>
            <person name="Wilken P.M."/>
            <person name="An Z."/>
            <person name="de Beer Z.W."/>
            <person name="De Vos L."/>
            <person name="Chen L."/>
            <person name="Duong T.A."/>
            <person name="Gao Y."/>
            <person name="Hammerbacher A."/>
            <person name="Kikkert J.R."/>
            <person name="Li Y."/>
            <person name="Li H."/>
            <person name="Li K."/>
            <person name="Li Q."/>
            <person name="Liu X."/>
            <person name="Ma X."/>
            <person name="Naidoo K."/>
            <person name="Pethybridge S.J."/>
            <person name="Sun J."/>
            <person name="Steenkamp E.T."/>
            <person name="van der Nest M.A."/>
            <person name="van Wyk S."/>
            <person name="Wingfield M.J."/>
            <person name="Xiong C."/>
            <person name="Yue Q."/>
            <person name="Zhang X."/>
        </authorList>
    </citation>
    <scope>NUCLEOTIDE SEQUENCE [LARGE SCALE GENOMIC DNA]</scope>
    <source>
        <strain evidence="3 4">BP 5553</strain>
    </source>
</reference>
<accession>A0A370TMA5</accession>
<dbReference type="InterPro" id="IPR029058">
    <property type="entry name" value="AB_hydrolase_fold"/>
</dbReference>
<evidence type="ECO:0000256" key="2">
    <source>
        <dbReference type="SAM" id="Phobius"/>
    </source>
</evidence>
<proteinExistence type="predicted"/>
<dbReference type="EMBL" id="NPIC01000004">
    <property type="protein sequence ID" value="RDL36656.1"/>
    <property type="molecule type" value="Genomic_DNA"/>
</dbReference>
<dbReference type="SUPFAM" id="SSF53474">
    <property type="entry name" value="alpha/beta-Hydrolases"/>
    <property type="match status" value="1"/>
</dbReference>
<comment type="caution">
    <text evidence="3">The sequence shown here is derived from an EMBL/GenBank/DDBJ whole genome shotgun (WGS) entry which is preliminary data.</text>
</comment>
<feature type="transmembrane region" description="Helical" evidence="2">
    <location>
        <begin position="129"/>
        <end position="152"/>
    </location>
</feature>
<feature type="compositionally biased region" description="Basic and acidic residues" evidence="1">
    <location>
        <begin position="8"/>
        <end position="26"/>
    </location>
</feature>